<organism evidence="1 2">
    <name type="scientific">Actinocatenispora sera</name>
    <dbReference type="NCBI Taxonomy" id="390989"/>
    <lineage>
        <taxon>Bacteria</taxon>
        <taxon>Bacillati</taxon>
        <taxon>Actinomycetota</taxon>
        <taxon>Actinomycetes</taxon>
        <taxon>Micromonosporales</taxon>
        <taxon>Micromonosporaceae</taxon>
        <taxon>Actinocatenispora</taxon>
    </lineage>
</organism>
<accession>A0A810L585</accession>
<name>A0A810L585_9ACTN</name>
<sequence length="80" mass="8756">MTNLVRRPDRLPRAGQLVHISPAAGVYGAGSAWWHVITAEPALTDGMCYLTAGPLDPNDHDGRARVFFCRIDGLLVQDVR</sequence>
<reference evidence="1" key="1">
    <citation type="submission" date="2020-08" db="EMBL/GenBank/DDBJ databases">
        <title>Whole genome shotgun sequence of Actinocatenispora sera NBRC 101916.</title>
        <authorList>
            <person name="Komaki H."/>
            <person name="Tamura T."/>
        </authorList>
    </citation>
    <scope>NUCLEOTIDE SEQUENCE</scope>
    <source>
        <strain evidence="1">NBRC 101916</strain>
    </source>
</reference>
<dbReference type="RefSeq" id="WP_157034995.1">
    <property type="nucleotide sequence ID" value="NZ_AP023354.1"/>
</dbReference>
<protein>
    <submittedName>
        <fullName evidence="1">Uncharacterized protein</fullName>
    </submittedName>
</protein>
<gene>
    <name evidence="1" type="ORF">Asera_36090</name>
</gene>
<dbReference type="OrthoDB" id="3473175at2"/>
<dbReference type="Proteomes" id="UP000680750">
    <property type="component" value="Chromosome"/>
</dbReference>
<dbReference type="AlphaFoldDB" id="A0A810L585"/>
<dbReference type="EMBL" id="AP023354">
    <property type="protein sequence ID" value="BCJ29501.1"/>
    <property type="molecule type" value="Genomic_DNA"/>
</dbReference>
<dbReference type="KEGG" id="aser:Asera_36090"/>
<proteinExistence type="predicted"/>
<evidence type="ECO:0000313" key="1">
    <source>
        <dbReference type="EMBL" id="BCJ29501.1"/>
    </source>
</evidence>
<evidence type="ECO:0000313" key="2">
    <source>
        <dbReference type="Proteomes" id="UP000680750"/>
    </source>
</evidence>
<keyword evidence="2" id="KW-1185">Reference proteome</keyword>